<keyword evidence="3" id="KW-0804">Transcription</keyword>
<dbReference type="InterPro" id="IPR000835">
    <property type="entry name" value="HTH_MarR-typ"/>
</dbReference>
<keyword evidence="6" id="KW-1185">Reference proteome</keyword>
<protein>
    <submittedName>
        <fullName evidence="5">MarR family winged helix-turn-helix transcriptional regulator</fullName>
    </submittedName>
</protein>
<sequence length="159" mass="18156">MNKEVNKETNKETSKEDIEKRNCRLNTCVFFSTTKLAREFNKIAEEAFKKTGLSPSYAVLIYILNQTEKMHQKELGERMFLTPSTITRFLEKLDAKGLVTKTSEGKNVYVSSTVKGKALQAEIVAAWNELHTIYDGILSEEETRQFVNISNKLIDKLGQ</sequence>
<dbReference type="PROSITE" id="PS50995">
    <property type="entry name" value="HTH_MARR_2"/>
    <property type="match status" value="1"/>
</dbReference>
<gene>
    <name evidence="5" type="ORF">QE109_13025</name>
</gene>
<evidence type="ECO:0000313" key="5">
    <source>
        <dbReference type="EMBL" id="MDH8679076.1"/>
    </source>
</evidence>
<feature type="domain" description="HTH marR-type" evidence="4">
    <location>
        <begin position="26"/>
        <end position="155"/>
    </location>
</feature>
<dbReference type="Pfam" id="PF01047">
    <property type="entry name" value="MarR"/>
    <property type="match status" value="1"/>
</dbReference>
<proteinExistence type="predicted"/>
<dbReference type="PANTHER" id="PTHR42756">
    <property type="entry name" value="TRANSCRIPTIONAL REGULATOR, MARR"/>
    <property type="match status" value="1"/>
</dbReference>
<dbReference type="SUPFAM" id="SSF46785">
    <property type="entry name" value="Winged helix' DNA-binding domain"/>
    <property type="match status" value="1"/>
</dbReference>
<evidence type="ECO:0000256" key="1">
    <source>
        <dbReference type="ARBA" id="ARBA00023015"/>
    </source>
</evidence>
<accession>A0ABT6NF96</accession>
<evidence type="ECO:0000256" key="3">
    <source>
        <dbReference type="ARBA" id="ARBA00023163"/>
    </source>
</evidence>
<dbReference type="Proteomes" id="UP001158045">
    <property type="component" value="Unassembled WGS sequence"/>
</dbReference>
<evidence type="ECO:0000259" key="4">
    <source>
        <dbReference type="PROSITE" id="PS50995"/>
    </source>
</evidence>
<keyword evidence="1" id="KW-0805">Transcription regulation</keyword>
<evidence type="ECO:0000256" key="2">
    <source>
        <dbReference type="ARBA" id="ARBA00023125"/>
    </source>
</evidence>
<keyword evidence="2" id="KW-0238">DNA-binding</keyword>
<dbReference type="Gene3D" id="1.10.10.10">
    <property type="entry name" value="Winged helix-like DNA-binding domain superfamily/Winged helix DNA-binding domain"/>
    <property type="match status" value="1"/>
</dbReference>
<dbReference type="EMBL" id="JARYZI010000009">
    <property type="protein sequence ID" value="MDH8679076.1"/>
    <property type="molecule type" value="Genomic_DNA"/>
</dbReference>
<dbReference type="PANTHER" id="PTHR42756:SF1">
    <property type="entry name" value="TRANSCRIPTIONAL REPRESSOR OF EMRAB OPERON"/>
    <property type="match status" value="1"/>
</dbReference>
<comment type="caution">
    <text evidence="5">The sequence shown here is derived from an EMBL/GenBank/DDBJ whole genome shotgun (WGS) entry which is preliminary data.</text>
</comment>
<dbReference type="RefSeq" id="WP_281094972.1">
    <property type="nucleotide sequence ID" value="NZ_JARYZI010000009.1"/>
</dbReference>
<reference evidence="5 6" key="1">
    <citation type="submission" date="2023-04" db="EMBL/GenBank/DDBJ databases">
        <title>Fusibacter bizertensis strain WBS, isolated from littoral bottom sediments of the Arctic seas - biochemical and genomic analysis.</title>
        <authorList>
            <person name="Brioukhanov A.L."/>
        </authorList>
    </citation>
    <scope>NUCLEOTIDE SEQUENCE [LARGE SCALE GENOMIC DNA]</scope>
    <source>
        <strain evidence="5 6">WBS</strain>
    </source>
</reference>
<dbReference type="InterPro" id="IPR036388">
    <property type="entry name" value="WH-like_DNA-bd_sf"/>
</dbReference>
<name>A0ABT6NF96_9FIRM</name>
<evidence type="ECO:0000313" key="6">
    <source>
        <dbReference type="Proteomes" id="UP001158045"/>
    </source>
</evidence>
<dbReference type="InterPro" id="IPR036390">
    <property type="entry name" value="WH_DNA-bd_sf"/>
</dbReference>
<organism evidence="5 6">
    <name type="scientific">Fusibacter bizertensis</name>
    <dbReference type="NCBI Taxonomy" id="1488331"/>
    <lineage>
        <taxon>Bacteria</taxon>
        <taxon>Bacillati</taxon>
        <taxon>Bacillota</taxon>
        <taxon>Clostridia</taxon>
        <taxon>Eubacteriales</taxon>
        <taxon>Eubacteriales Family XII. Incertae Sedis</taxon>
        <taxon>Fusibacter</taxon>
    </lineage>
</organism>
<dbReference type="SMART" id="SM00347">
    <property type="entry name" value="HTH_MARR"/>
    <property type="match status" value="1"/>
</dbReference>